<dbReference type="GO" id="GO:0046872">
    <property type="term" value="F:metal ion binding"/>
    <property type="evidence" value="ECO:0007669"/>
    <property type="project" value="UniProtKB-KW"/>
</dbReference>
<organism evidence="7 8">
    <name type="scientific">Carnegiea gigantea</name>
    <dbReference type="NCBI Taxonomy" id="171969"/>
    <lineage>
        <taxon>Eukaryota</taxon>
        <taxon>Viridiplantae</taxon>
        <taxon>Streptophyta</taxon>
        <taxon>Embryophyta</taxon>
        <taxon>Tracheophyta</taxon>
        <taxon>Spermatophyta</taxon>
        <taxon>Magnoliopsida</taxon>
        <taxon>eudicotyledons</taxon>
        <taxon>Gunneridae</taxon>
        <taxon>Pentapetalae</taxon>
        <taxon>Caryophyllales</taxon>
        <taxon>Cactineae</taxon>
        <taxon>Cactaceae</taxon>
        <taxon>Cactoideae</taxon>
        <taxon>Echinocereeae</taxon>
        <taxon>Carnegiea</taxon>
    </lineage>
</organism>
<keyword evidence="2" id="KW-0104">Cadmium</keyword>
<keyword evidence="5" id="KW-0012">Acyltransferase</keyword>
<comment type="caution">
    <text evidence="7">The sequence shown here is derived from an EMBL/GenBank/DDBJ whole genome shotgun (WGS) entry which is preliminary data.</text>
</comment>
<dbReference type="GO" id="GO:0046938">
    <property type="term" value="P:phytochelatin biosynthetic process"/>
    <property type="evidence" value="ECO:0007669"/>
    <property type="project" value="InterPro"/>
</dbReference>
<dbReference type="Pfam" id="PF05023">
    <property type="entry name" value="Phytochelatin"/>
    <property type="match status" value="1"/>
</dbReference>
<reference evidence="7" key="1">
    <citation type="submission" date="2022-04" db="EMBL/GenBank/DDBJ databases">
        <title>Carnegiea gigantea Genome sequencing and assembly v2.</title>
        <authorList>
            <person name="Copetti D."/>
            <person name="Sanderson M.J."/>
            <person name="Burquez A."/>
            <person name="Wojciechowski M.F."/>
        </authorList>
    </citation>
    <scope>NUCLEOTIDE SEQUENCE</scope>
    <source>
        <strain evidence="7">SGP5-SGP5p</strain>
        <tissue evidence="7">Aerial part</tissue>
    </source>
</reference>
<sequence length="410" mass="45181">MAAVAGLYRRALPSPPAIEFASSEGKVRLSLLQNYLEALANGNMDGFFKLISYYQTQSEPAFCGLATLAMVLNALGIDPGRKWKGPWRWFDDSMLDCCEPLEKVKVEGISFGKVACLAHCNGAKVDAFHTNESTVDSFRNYVMTCASSEDCHMIVSYNRKHLKQSCRRSGWDTAAKYLTEEVPHLLSSNEIKGIQGILSVILASAPKNLRDFINWVAEVRKLEDGNKVVNEEERKRLSIKEEVLKQVQETELYKYITKWIQLGSCCSSTSVGGQGSLCEIASKVCCQGAQLLCGKVGACNGTTHSKHLGPESAESVTVVSGKVLVEDAQHGFEMLVPCRQRKCGDSCVRNQDASYGNHPSTEDVLTILLLALPSDTWCAVKDEKLQKEFSVIVSLNNLPDLLQQEVSKIL</sequence>
<evidence type="ECO:0000313" key="7">
    <source>
        <dbReference type="EMBL" id="KAJ8443990.1"/>
    </source>
</evidence>
<evidence type="ECO:0000256" key="3">
    <source>
        <dbReference type="ARBA" id="ARBA00022679"/>
    </source>
</evidence>
<dbReference type="GO" id="GO:0016756">
    <property type="term" value="F:glutathione gamma-glutamylcysteinyltransferase activity"/>
    <property type="evidence" value="ECO:0007669"/>
    <property type="project" value="UniProtKB-EC"/>
</dbReference>
<keyword evidence="8" id="KW-1185">Reference proteome</keyword>
<evidence type="ECO:0000256" key="2">
    <source>
        <dbReference type="ARBA" id="ARBA00022539"/>
    </source>
</evidence>
<dbReference type="PROSITE" id="PS51443">
    <property type="entry name" value="PCS"/>
    <property type="match status" value="1"/>
</dbReference>
<evidence type="ECO:0000256" key="1">
    <source>
        <dbReference type="ARBA" id="ARBA00012468"/>
    </source>
</evidence>
<evidence type="ECO:0000256" key="5">
    <source>
        <dbReference type="ARBA" id="ARBA00023315"/>
    </source>
</evidence>
<dbReference type="OrthoDB" id="448954at2759"/>
<dbReference type="InterPro" id="IPR007719">
    <property type="entry name" value="PCS_N"/>
</dbReference>
<dbReference type="Pfam" id="PF09328">
    <property type="entry name" value="Phytochelatin_C"/>
    <property type="match status" value="1"/>
</dbReference>
<protein>
    <recommendedName>
        <fullName evidence="1">glutathione gamma-glutamylcysteinyltransferase</fullName>
        <ecNumber evidence="1">2.3.2.15</ecNumber>
    </recommendedName>
</protein>
<proteinExistence type="predicted"/>
<accession>A0A9Q1KI52</accession>
<dbReference type="GO" id="GO:0010273">
    <property type="term" value="P:detoxification of copper ion"/>
    <property type="evidence" value="ECO:0007669"/>
    <property type="project" value="TreeGrafter"/>
</dbReference>
<dbReference type="EC" id="2.3.2.15" evidence="1"/>
<feature type="domain" description="Peptidase C83" evidence="6">
    <location>
        <begin position="2"/>
        <end position="244"/>
    </location>
</feature>
<dbReference type="Proteomes" id="UP001153076">
    <property type="component" value="Unassembled WGS sequence"/>
</dbReference>
<dbReference type="PANTHER" id="PTHR33447">
    <property type="entry name" value="GLUTATHIONE GAMMA-GLUTAMYLCYSTEINYLTRANSFERASE"/>
    <property type="match status" value="1"/>
</dbReference>
<dbReference type="InterPro" id="IPR038765">
    <property type="entry name" value="Papain-like_cys_pep_sf"/>
</dbReference>
<keyword evidence="4" id="KW-0479">Metal-binding</keyword>
<dbReference type="InterPro" id="IPR038156">
    <property type="entry name" value="PCS_N_sf"/>
</dbReference>
<keyword evidence="3" id="KW-0808">Transferase</keyword>
<dbReference type="InterPro" id="IPR040409">
    <property type="entry name" value="PCS-like"/>
</dbReference>
<gene>
    <name evidence="7" type="ORF">Cgig2_020836</name>
</gene>
<dbReference type="SUPFAM" id="SSF54001">
    <property type="entry name" value="Cysteine proteinases"/>
    <property type="match status" value="1"/>
</dbReference>
<dbReference type="EMBL" id="JAKOGI010000109">
    <property type="protein sequence ID" value="KAJ8443990.1"/>
    <property type="molecule type" value="Genomic_DNA"/>
</dbReference>
<dbReference type="InterPro" id="IPR015407">
    <property type="entry name" value="Phytochelatin_synthase_C"/>
</dbReference>
<evidence type="ECO:0000313" key="8">
    <source>
        <dbReference type="Proteomes" id="UP001153076"/>
    </source>
</evidence>
<evidence type="ECO:0000259" key="6">
    <source>
        <dbReference type="PROSITE" id="PS51443"/>
    </source>
</evidence>
<name>A0A9Q1KI52_9CARY</name>
<dbReference type="Gene3D" id="3.90.70.30">
    <property type="entry name" value="Phytochelatin synthase, N-terminal domain"/>
    <property type="match status" value="1"/>
</dbReference>
<evidence type="ECO:0000256" key="4">
    <source>
        <dbReference type="ARBA" id="ARBA00022723"/>
    </source>
</evidence>
<dbReference type="PANTHER" id="PTHR33447:SF19">
    <property type="entry name" value="GLUTATHIONE GAMMA-GLUTAMYLCYSTEINYLTRANSFERASE"/>
    <property type="match status" value="1"/>
</dbReference>
<dbReference type="GO" id="GO:0098849">
    <property type="term" value="P:cellular detoxification of cadmium ion"/>
    <property type="evidence" value="ECO:0007669"/>
    <property type="project" value="TreeGrafter"/>
</dbReference>
<dbReference type="AlphaFoldDB" id="A0A9Q1KI52"/>